<dbReference type="AlphaFoldDB" id="A0A165FM90"/>
<dbReference type="GO" id="GO:0006506">
    <property type="term" value="P:GPI anchor biosynthetic process"/>
    <property type="evidence" value="ECO:0007669"/>
    <property type="project" value="TreeGrafter"/>
</dbReference>
<feature type="transmembrane region" description="Helical" evidence="1">
    <location>
        <begin position="591"/>
        <end position="614"/>
    </location>
</feature>
<keyword evidence="1" id="KW-1133">Transmembrane helix</keyword>
<evidence type="ECO:0000313" key="7">
    <source>
        <dbReference type="Proteomes" id="UP000076842"/>
    </source>
</evidence>
<dbReference type="EMBL" id="KV423970">
    <property type="protein sequence ID" value="KZT56946.1"/>
    <property type="molecule type" value="Genomic_DNA"/>
</dbReference>
<dbReference type="Pfam" id="PF23021">
    <property type="entry name" value="6TM_2nd_PGAP2IP"/>
    <property type="match status" value="1"/>
</dbReference>
<evidence type="ECO:0000259" key="5">
    <source>
        <dbReference type="Pfam" id="PF23226"/>
    </source>
</evidence>
<feature type="transmembrane region" description="Helical" evidence="1">
    <location>
        <begin position="468"/>
        <end position="489"/>
    </location>
</feature>
<dbReference type="GO" id="GO:0031505">
    <property type="term" value="P:fungal-type cell wall organization"/>
    <property type="evidence" value="ECO:0007669"/>
    <property type="project" value="TreeGrafter"/>
</dbReference>
<dbReference type="Proteomes" id="UP000076842">
    <property type="component" value="Unassembled WGS sequence"/>
</dbReference>
<dbReference type="InterPro" id="IPR053911">
    <property type="entry name" value="PGAP2IP_TM_2nd"/>
</dbReference>
<dbReference type="SUPFAM" id="SSF56219">
    <property type="entry name" value="DNase I-like"/>
    <property type="match status" value="1"/>
</dbReference>
<feature type="transmembrane region" description="Helical" evidence="1">
    <location>
        <begin position="509"/>
        <end position="526"/>
    </location>
</feature>
<feature type="transmembrane region" description="Helical" evidence="1">
    <location>
        <begin position="192"/>
        <end position="208"/>
    </location>
</feature>
<feature type="transmembrane region" description="Helical" evidence="1">
    <location>
        <begin position="561"/>
        <end position="579"/>
    </location>
</feature>
<dbReference type="InterPro" id="IPR051916">
    <property type="entry name" value="GPI-anchor_lipid_remodeler"/>
</dbReference>
<keyword evidence="7" id="KW-1185">Reference proteome</keyword>
<dbReference type="InterPro" id="IPR019402">
    <property type="entry name" value="CWH43_N"/>
</dbReference>
<dbReference type="GO" id="GO:0005783">
    <property type="term" value="C:endoplasmic reticulum"/>
    <property type="evidence" value="ECO:0007669"/>
    <property type="project" value="TreeGrafter"/>
</dbReference>
<feature type="transmembrane region" description="Helical" evidence="1">
    <location>
        <begin position="68"/>
        <end position="90"/>
    </location>
</feature>
<dbReference type="STRING" id="1353952.A0A165FM90"/>
<feature type="domain" description="CWH43-like N-terminal" evidence="2">
    <location>
        <begin position="10"/>
        <end position="218"/>
    </location>
</feature>
<evidence type="ECO:0000259" key="3">
    <source>
        <dbReference type="Pfam" id="PF23021"/>
    </source>
</evidence>
<feature type="transmembrane region" description="Helical" evidence="1">
    <location>
        <begin position="346"/>
        <end position="362"/>
    </location>
</feature>
<dbReference type="PANTHER" id="PTHR14859">
    <property type="entry name" value="CALCOFLUOR WHITE HYPERSENSITIVE PROTEIN PRECURSOR"/>
    <property type="match status" value="1"/>
</dbReference>
<evidence type="ECO:0000256" key="1">
    <source>
        <dbReference type="SAM" id="Phobius"/>
    </source>
</evidence>
<dbReference type="InterPro" id="IPR053912">
    <property type="entry name" value="PGAP2IP_TM_1nd"/>
</dbReference>
<evidence type="ECO:0000259" key="2">
    <source>
        <dbReference type="Pfam" id="PF10277"/>
    </source>
</evidence>
<feature type="domain" description="PGAP2IP first transmembrane" evidence="4">
    <location>
        <begin position="291"/>
        <end position="445"/>
    </location>
</feature>
<gene>
    <name evidence="6" type="ORF">CALCODRAFT_297578</name>
</gene>
<feature type="transmembrane region" description="Helical" evidence="1">
    <location>
        <begin position="657"/>
        <end position="677"/>
    </location>
</feature>
<keyword evidence="1" id="KW-0472">Membrane</keyword>
<name>A0A165FM90_9BASI</name>
<feature type="domain" description="PGAP2IP second transmembrane" evidence="3">
    <location>
        <begin position="471"/>
        <end position="641"/>
    </location>
</feature>
<protein>
    <recommendedName>
        <fullName evidence="8">Calcofluor white hypersensitive protein</fullName>
    </recommendedName>
</protein>
<accession>A0A165FM90</accession>
<feature type="transmembrane region" description="Helical" evidence="1">
    <location>
        <begin position="626"/>
        <end position="645"/>
    </location>
</feature>
<dbReference type="Pfam" id="PF10277">
    <property type="entry name" value="Frag1"/>
    <property type="match status" value="1"/>
</dbReference>
<dbReference type="PANTHER" id="PTHR14859:SF1">
    <property type="entry name" value="PGAP2-INTERACTING PROTEIN"/>
    <property type="match status" value="1"/>
</dbReference>
<sequence>MPQTVSFPGTWIVHAHTICAASAFLSALAIGIYLHYYKIVKNGVAGWPDEWWPSVSATIGDWYPERNIFQILIALTAAPRFGMLFCWWLVSRARSPGWANVIAIIGVIRTVSCGGWVYISSTDDHDIHDVLMITYVVLTLPWMLGCIACSPPGRSASRRQRKLVAFSFFGMLLPMIYFFIRHKVHHIPGAYTYYSFFEWYLIVADVAFDSRNVLDFRDIQITIKQGGPGWITKDGEPFVQEAVEAIVSERVTTDTKVISAMSNVEITKLLDPEPAPLRATLSLMSDVYLAYVFWSILTSLVVQLFYWSVWALEISGSEAALFSTWSPSFLMIPLLRRFASTQPGQGLLLALGCMAGLSAWRFDKVIDRLFSVVAGNMIQTAAAAAYWSTSTKDGTNGLHLGLGIVLSVVVKMANHANLPTWPIIDKEQGGLHEIATALAALAVLERVFRPALPRPANVPPPKAQQSLAVYLAACGGMGALIFAIESLVSDVGILVSWSWTGYPIKGPTVVPHGIFVVVAMSLGLALSTTRIGPYLPRSPLYFFLGSGACYAMYQYRDWAGFVGGLGMAAFVMSLLPGFLDMASVYPPGMAWFLVWTVNNLLDLAHVWVVAYAFVPGGVYLRERTDLVLIWMMSLLTLGGTALSFTEPRTYALKSWPFRAAPYLLVLLTLFGLGATVHRLPTKPPMPYRAGDRIITAGIWTVHFGLDLEGRDSQRRMRDLIGGMELDVVGLLETDLNRIPYGNRDLTQLLIDDLGYYLDSGPGPQKHTWGAALLSKYPILNSTHHLLPSPQGELAPAITATLDVYGTNVHVVVSHDGQEEDVLDRQLQATELGRLMAEWYPEPTIFLGYVVTKPKADRPAPYKYLVEDGRMNDIDENDWDRWCEYVLYRGLYRIGYARVSRSTITDTELQVGRFIVPRHGIRVVDAPHEDRYLHVSKDVVPESWRFPAKYDGAGTKGHFYHVFQEGARYYALPEGAYV</sequence>
<dbReference type="Pfam" id="PF23022">
    <property type="entry name" value="6TM_1st_PGAP2IP"/>
    <property type="match status" value="1"/>
</dbReference>
<feature type="transmembrane region" description="Helical" evidence="1">
    <location>
        <begin position="163"/>
        <end position="180"/>
    </location>
</feature>
<dbReference type="InterPro" id="IPR036691">
    <property type="entry name" value="Endo/exonu/phosph_ase_sf"/>
</dbReference>
<dbReference type="Gene3D" id="3.60.10.10">
    <property type="entry name" value="Endonuclease/exonuclease/phosphatase"/>
    <property type="match status" value="1"/>
</dbReference>
<evidence type="ECO:0008006" key="8">
    <source>
        <dbReference type="Google" id="ProtNLM"/>
    </source>
</evidence>
<dbReference type="GO" id="GO:0016020">
    <property type="term" value="C:membrane"/>
    <property type="evidence" value="ECO:0007669"/>
    <property type="project" value="GOC"/>
</dbReference>
<feature type="domain" description="PGAP2IP C-terminal nuclease-like" evidence="5">
    <location>
        <begin position="692"/>
        <end position="926"/>
    </location>
</feature>
<evidence type="ECO:0000313" key="6">
    <source>
        <dbReference type="EMBL" id="KZT56946.1"/>
    </source>
</evidence>
<feature type="transmembrane region" description="Helical" evidence="1">
    <location>
        <begin position="97"/>
        <end position="119"/>
    </location>
</feature>
<feature type="transmembrane region" description="Helical" evidence="1">
    <location>
        <begin position="131"/>
        <end position="151"/>
    </location>
</feature>
<feature type="transmembrane region" description="Helical" evidence="1">
    <location>
        <begin position="12"/>
        <end position="34"/>
    </location>
</feature>
<keyword evidence="1" id="KW-0812">Transmembrane</keyword>
<dbReference type="OrthoDB" id="68581at2759"/>
<dbReference type="Pfam" id="PF23226">
    <property type="entry name" value="Exo_endo_phos_PGAP2IP"/>
    <property type="match status" value="1"/>
</dbReference>
<proteinExistence type="predicted"/>
<dbReference type="InParanoid" id="A0A165FM90"/>
<evidence type="ECO:0000259" key="4">
    <source>
        <dbReference type="Pfam" id="PF23022"/>
    </source>
</evidence>
<organism evidence="6 7">
    <name type="scientific">Calocera cornea HHB12733</name>
    <dbReference type="NCBI Taxonomy" id="1353952"/>
    <lineage>
        <taxon>Eukaryota</taxon>
        <taxon>Fungi</taxon>
        <taxon>Dikarya</taxon>
        <taxon>Basidiomycota</taxon>
        <taxon>Agaricomycotina</taxon>
        <taxon>Dacrymycetes</taxon>
        <taxon>Dacrymycetales</taxon>
        <taxon>Dacrymycetaceae</taxon>
        <taxon>Calocera</taxon>
    </lineage>
</organism>
<dbReference type="FunCoup" id="A0A165FM90">
    <property type="interactions" value="144"/>
</dbReference>
<reference evidence="6 7" key="1">
    <citation type="journal article" date="2016" name="Mol. Biol. Evol.">
        <title>Comparative Genomics of Early-Diverging Mushroom-Forming Fungi Provides Insights into the Origins of Lignocellulose Decay Capabilities.</title>
        <authorList>
            <person name="Nagy L.G."/>
            <person name="Riley R."/>
            <person name="Tritt A."/>
            <person name="Adam C."/>
            <person name="Daum C."/>
            <person name="Floudas D."/>
            <person name="Sun H."/>
            <person name="Yadav J.S."/>
            <person name="Pangilinan J."/>
            <person name="Larsson K.H."/>
            <person name="Matsuura K."/>
            <person name="Barry K."/>
            <person name="Labutti K."/>
            <person name="Kuo R."/>
            <person name="Ohm R.A."/>
            <person name="Bhattacharya S.S."/>
            <person name="Shirouzu T."/>
            <person name="Yoshinaga Y."/>
            <person name="Martin F.M."/>
            <person name="Grigoriev I.V."/>
            <person name="Hibbett D.S."/>
        </authorList>
    </citation>
    <scope>NUCLEOTIDE SEQUENCE [LARGE SCALE GENOMIC DNA]</scope>
    <source>
        <strain evidence="6 7">HHB12733</strain>
    </source>
</reference>
<dbReference type="InterPro" id="IPR057315">
    <property type="entry name" value="Exo_endo_phos_PGAP2IP_C"/>
</dbReference>
<dbReference type="FunFam" id="3.60.10.10:FF:000100">
    <property type="entry name" value="Unplaced genomic scaffold supercont2.12, whole genome shotgun sequence"/>
    <property type="match status" value="1"/>
</dbReference>
<feature type="transmembrane region" description="Helical" evidence="1">
    <location>
        <begin position="288"/>
        <end position="307"/>
    </location>
</feature>